<reference evidence="17" key="1">
    <citation type="submission" date="2018-12" db="EMBL/GenBank/DDBJ databases">
        <authorList>
            <person name="Yazar S."/>
        </authorList>
    </citation>
    <scope>NUCLEOTIDE SEQUENCE [LARGE SCALE GENOMIC DNA]</scope>
</reference>
<comment type="caution">
    <text evidence="12">Lacks conserved residue(s) required for the propagation of feature annotation.</text>
</comment>
<dbReference type="InterPro" id="IPR001368">
    <property type="entry name" value="TNFR/NGFR_Cys_rich_reg"/>
</dbReference>
<dbReference type="STRING" id="29139.ENSVURP00010019954"/>
<evidence type="ECO:0000256" key="11">
    <source>
        <dbReference type="ARBA" id="ARBA00023180"/>
    </source>
</evidence>
<keyword evidence="11" id="KW-0325">Glycoprotein</keyword>
<evidence type="ECO:0000256" key="12">
    <source>
        <dbReference type="PROSITE-ProRule" id="PRU00206"/>
    </source>
</evidence>
<feature type="transmembrane region" description="Helical" evidence="14">
    <location>
        <begin position="179"/>
        <end position="200"/>
    </location>
</feature>
<evidence type="ECO:0000256" key="8">
    <source>
        <dbReference type="ARBA" id="ARBA00023136"/>
    </source>
</evidence>
<evidence type="ECO:0000256" key="6">
    <source>
        <dbReference type="ARBA" id="ARBA00022737"/>
    </source>
</evidence>
<dbReference type="OrthoDB" id="10031141at2759"/>
<keyword evidence="2" id="KW-0597">Phosphoprotein</keyword>
<dbReference type="GO" id="GO:0002720">
    <property type="term" value="P:positive regulation of cytokine production involved in immune response"/>
    <property type="evidence" value="ECO:0007669"/>
    <property type="project" value="TreeGrafter"/>
</dbReference>
<keyword evidence="17" id="KW-1185">Reference proteome</keyword>
<dbReference type="FunFam" id="2.10.50.10:FF:000009">
    <property type="entry name" value="Tumor necrosis factor receptor superfamily member 14"/>
    <property type="match status" value="1"/>
</dbReference>
<comment type="subcellular location">
    <subcellularLocation>
        <location evidence="1">Membrane</location>
        <topology evidence="1">Single-pass type I membrane protein</topology>
    </subcellularLocation>
</comment>
<dbReference type="GO" id="GO:0046642">
    <property type="term" value="P:negative regulation of alpha-beta T cell proliferation"/>
    <property type="evidence" value="ECO:0007669"/>
    <property type="project" value="TreeGrafter"/>
</dbReference>
<dbReference type="GO" id="GO:2000406">
    <property type="term" value="P:positive regulation of T cell migration"/>
    <property type="evidence" value="ECO:0007669"/>
    <property type="project" value="TreeGrafter"/>
</dbReference>
<dbReference type="Proteomes" id="UP000314987">
    <property type="component" value="Unassembled WGS sequence"/>
</dbReference>
<dbReference type="PANTHER" id="PTHR46838:SF1">
    <property type="entry name" value="TUMOR NECROSIS FACTOR RECEPTOR SUPERFAMILY MEMBER 14"/>
    <property type="match status" value="1"/>
</dbReference>
<dbReference type="GeneTree" id="ENSGT00940000162427"/>
<keyword evidence="4 14" id="KW-0812">Transmembrane</keyword>
<dbReference type="Gene3D" id="2.10.50.10">
    <property type="entry name" value="Tumor Necrosis Factor Receptor, subunit A, domain 2"/>
    <property type="match status" value="3"/>
</dbReference>
<proteinExistence type="predicted"/>
<keyword evidence="9 12" id="KW-1015">Disulfide bond</keyword>
<dbReference type="PRINTS" id="PR01965">
    <property type="entry name" value="TNFACTORR14"/>
</dbReference>
<evidence type="ECO:0000313" key="17">
    <source>
        <dbReference type="Proteomes" id="UP000314987"/>
    </source>
</evidence>
<dbReference type="SUPFAM" id="SSF57586">
    <property type="entry name" value="TNF receptor-like"/>
    <property type="match status" value="3"/>
</dbReference>
<feature type="disulfide bond" evidence="12">
    <location>
        <begin position="111"/>
        <end position="129"/>
    </location>
</feature>
<dbReference type="InterPro" id="IPR022332">
    <property type="entry name" value="TNFR_14"/>
</dbReference>
<dbReference type="PROSITE" id="PS50050">
    <property type="entry name" value="TNFR_NGFR_2"/>
    <property type="match status" value="2"/>
</dbReference>
<evidence type="ECO:0000256" key="5">
    <source>
        <dbReference type="ARBA" id="ARBA00022729"/>
    </source>
</evidence>
<feature type="domain" description="TNFR-Cys" evidence="15">
    <location>
        <begin position="87"/>
        <end position="129"/>
    </location>
</feature>
<keyword evidence="7 14" id="KW-1133">Transmembrane helix</keyword>
<feature type="repeat" description="TNFR-Cys" evidence="12">
    <location>
        <begin position="44"/>
        <end position="86"/>
    </location>
</feature>
<dbReference type="Pfam" id="PF00020">
    <property type="entry name" value="TNFR_c6"/>
    <property type="match status" value="2"/>
</dbReference>
<reference evidence="16" key="2">
    <citation type="submission" date="2025-08" db="UniProtKB">
        <authorList>
            <consortium name="Ensembl"/>
        </authorList>
    </citation>
    <scope>IDENTIFICATION</scope>
</reference>
<evidence type="ECO:0000256" key="13">
    <source>
        <dbReference type="SAM" id="MobiDB-lite"/>
    </source>
</evidence>
<dbReference type="GO" id="GO:0009897">
    <property type="term" value="C:external side of plasma membrane"/>
    <property type="evidence" value="ECO:0007669"/>
    <property type="project" value="TreeGrafter"/>
</dbReference>
<dbReference type="SMART" id="SM00208">
    <property type="entry name" value="TNFR"/>
    <property type="match status" value="4"/>
</dbReference>
<gene>
    <name evidence="16" type="primary">LOC114052971</name>
</gene>
<feature type="region of interest" description="Disordered" evidence="13">
    <location>
        <begin position="241"/>
        <end position="266"/>
    </location>
</feature>
<dbReference type="PANTHER" id="PTHR46838">
    <property type="entry name" value="TUMOR NECROSIS FACTOR RECEPTOR SUPERFAMILY MEMBER 14"/>
    <property type="match status" value="1"/>
</dbReference>
<reference evidence="16" key="3">
    <citation type="submission" date="2025-09" db="UniProtKB">
        <authorList>
            <consortium name="Ensembl"/>
        </authorList>
    </citation>
    <scope>IDENTIFICATION</scope>
</reference>
<organism evidence="16 17">
    <name type="scientific">Vombatus ursinus</name>
    <name type="common">Common wombat</name>
    <dbReference type="NCBI Taxonomy" id="29139"/>
    <lineage>
        <taxon>Eukaryota</taxon>
        <taxon>Metazoa</taxon>
        <taxon>Chordata</taxon>
        <taxon>Craniata</taxon>
        <taxon>Vertebrata</taxon>
        <taxon>Euteleostomi</taxon>
        <taxon>Mammalia</taxon>
        <taxon>Metatheria</taxon>
        <taxon>Diprotodontia</taxon>
        <taxon>Vombatidae</taxon>
        <taxon>Vombatus</taxon>
    </lineage>
</organism>
<evidence type="ECO:0000256" key="9">
    <source>
        <dbReference type="ARBA" id="ARBA00023157"/>
    </source>
</evidence>
<accession>A0A4X2L593</accession>
<evidence type="ECO:0000256" key="2">
    <source>
        <dbReference type="ARBA" id="ARBA00022553"/>
    </source>
</evidence>
<keyword evidence="3" id="KW-0945">Host-virus interaction</keyword>
<dbReference type="OMA" id="LPWTRCS"/>
<dbReference type="GO" id="GO:0050830">
    <property type="term" value="P:defense response to Gram-positive bacterium"/>
    <property type="evidence" value="ECO:0007669"/>
    <property type="project" value="TreeGrafter"/>
</dbReference>
<feature type="compositionally biased region" description="Basic and acidic residues" evidence="13">
    <location>
        <begin position="245"/>
        <end position="266"/>
    </location>
</feature>
<dbReference type="RefSeq" id="XP_027731580.1">
    <property type="nucleotide sequence ID" value="XM_027875779.1"/>
</dbReference>
<dbReference type="GeneID" id="114052971"/>
<evidence type="ECO:0000256" key="4">
    <source>
        <dbReference type="ARBA" id="ARBA00022692"/>
    </source>
</evidence>
<dbReference type="SMART" id="SM01411">
    <property type="entry name" value="Ephrin_rec_like"/>
    <property type="match status" value="2"/>
</dbReference>
<dbReference type="AlphaFoldDB" id="A0A4X2L593"/>
<keyword evidence="8 14" id="KW-0472">Membrane</keyword>
<keyword evidence="5" id="KW-0732">Signal</keyword>
<protein>
    <recommendedName>
        <fullName evidence="15">TNFR-Cys domain-containing protein</fullName>
    </recommendedName>
</protein>
<dbReference type="Ensembl" id="ENSVURT00010022716.1">
    <property type="protein sequence ID" value="ENSVURP00010019954.1"/>
    <property type="gene ID" value="ENSVURG00010015255.1"/>
</dbReference>
<keyword evidence="6" id="KW-0677">Repeat</keyword>
<sequence length="266" mass="29460">MPFKEAQECMVGEYKVDGQCCPTCHPGYRVQETCSIITGTTCVPCDPGTYTAHQSGLKDCLQCKVCDSAFGLVTRRACSPTSDTVCGCSSGYFCSNMKDDDCEMCVTHRVCTPGQYMKSRGTERNNTICKECQAGTFSPNGTLSQCLPWTNCTAQSLSEEKPGTNTTDALCSVQSKPHFTLIVIIILIIIIIPVIIWMVFLRRKKKNRERTYDIKGRAEASDPDKICDLLEADVSVINLPVQETRQQEESDGISRIRSKSQDSRES</sequence>
<name>A0A4X2L593_VOMUR</name>
<feature type="disulfide bond" evidence="12">
    <location>
        <begin position="45"/>
        <end position="60"/>
    </location>
</feature>
<evidence type="ECO:0000256" key="14">
    <source>
        <dbReference type="SAM" id="Phobius"/>
    </source>
</evidence>
<keyword evidence="10" id="KW-0675">Receptor</keyword>
<evidence type="ECO:0000313" key="16">
    <source>
        <dbReference type="Ensembl" id="ENSVURP00010019954.1"/>
    </source>
</evidence>
<evidence type="ECO:0000256" key="10">
    <source>
        <dbReference type="ARBA" id="ARBA00023170"/>
    </source>
</evidence>
<dbReference type="GO" id="GO:0050829">
    <property type="term" value="P:defense response to Gram-negative bacterium"/>
    <property type="evidence" value="ECO:0007669"/>
    <property type="project" value="TreeGrafter"/>
</dbReference>
<dbReference type="FunFam" id="2.10.50.10:FF:000007">
    <property type="entry name" value="TNF receptor superfamily member 14"/>
    <property type="match status" value="1"/>
</dbReference>
<feature type="domain" description="TNFR-Cys" evidence="15">
    <location>
        <begin position="44"/>
        <end position="86"/>
    </location>
</feature>
<evidence type="ECO:0000256" key="3">
    <source>
        <dbReference type="ARBA" id="ARBA00022581"/>
    </source>
</evidence>
<evidence type="ECO:0000256" key="1">
    <source>
        <dbReference type="ARBA" id="ARBA00004479"/>
    </source>
</evidence>
<dbReference type="PROSITE" id="PS00652">
    <property type="entry name" value="TNFR_NGFR_1"/>
    <property type="match status" value="1"/>
</dbReference>
<feature type="repeat" description="TNFR-Cys" evidence="12">
    <location>
        <begin position="87"/>
        <end position="129"/>
    </location>
</feature>
<evidence type="ECO:0000259" key="15">
    <source>
        <dbReference type="PROSITE" id="PS50050"/>
    </source>
</evidence>
<evidence type="ECO:0000256" key="7">
    <source>
        <dbReference type="ARBA" id="ARBA00022989"/>
    </source>
</evidence>